<dbReference type="Proteomes" id="UP000242660">
    <property type="component" value="Unassembled WGS sequence"/>
</dbReference>
<comment type="subcellular location">
    <subcellularLocation>
        <location evidence="11">Cytoplasm</location>
    </subcellularLocation>
    <text evidence="11">About half TF is bound to the ribosome near the polypeptide exit tunnel while the other half is free in the cytoplasm.</text>
</comment>
<evidence type="ECO:0000256" key="1">
    <source>
        <dbReference type="ARBA" id="ARBA00000971"/>
    </source>
</evidence>
<keyword evidence="7 11" id="KW-0143">Chaperone</keyword>
<dbReference type="Gene3D" id="3.30.70.1050">
    <property type="entry name" value="Trigger factor ribosome-binding domain"/>
    <property type="match status" value="1"/>
</dbReference>
<evidence type="ECO:0000313" key="15">
    <source>
        <dbReference type="EMBL" id="PSB92286.1"/>
    </source>
</evidence>
<dbReference type="InterPro" id="IPR008880">
    <property type="entry name" value="Trigger_fac_C"/>
</dbReference>
<dbReference type="PANTHER" id="PTHR30560:SF3">
    <property type="entry name" value="TRIGGER FACTOR-LIKE PROTEIN TIG, CHLOROPLASTIC"/>
    <property type="match status" value="1"/>
</dbReference>
<dbReference type="InterPro" id="IPR037041">
    <property type="entry name" value="Trigger_fac_C_sf"/>
</dbReference>
<evidence type="ECO:0000256" key="8">
    <source>
        <dbReference type="ARBA" id="ARBA00023235"/>
    </source>
</evidence>
<dbReference type="InterPro" id="IPR005215">
    <property type="entry name" value="Trig_fac"/>
</dbReference>
<dbReference type="PIRSF" id="PIRSF003095">
    <property type="entry name" value="Trigger_factor"/>
    <property type="match status" value="1"/>
</dbReference>
<name>A0ABX5FF02_9BURK</name>
<dbReference type="PANTHER" id="PTHR30560">
    <property type="entry name" value="TRIGGER FACTOR CHAPERONE AND PEPTIDYL-PROLYL CIS/TRANS ISOMERASE"/>
    <property type="match status" value="1"/>
</dbReference>
<sequence>MTIVVENLGKLERRFMIALSKQEIEKEVQKRILKLSNSVRMPGFRLGKVPLKMIVQKYGGQIETEVLSDQVGQRFLDIIREQELRVVGQPHFVKKTIDFEKNYSFDVTFEVHPEVKIGDLSLTEVSRMTTEITDAEIDRTLNVLRKQNAHYHIRGEASEHGDPGIVEVQNNDRVTVDFIGKIDGKEFSGGTAEDFMFVMGEGRMLPEFEQALLGIKVGAIKEFELKFPNDYRAKETAGKTATFNVTLKKIEWAHLPEVNAEFAKTLGIPNGDIGVMRNAIKDNLEREVERRTKALLKNQVMDVLISISEFDVPTTLVKQAQEDLVRIAREDLKQRGVLNADKTPIPIEIFKAQAERRVKLGFIITELVKLNNLQAEPKQIKAEVEEFAKSYEDPQEVIRWYYGDKERMAEIEGYVVESNVVQFVLGKTKVTEKSVSFETLAGNS</sequence>
<evidence type="ECO:0000256" key="12">
    <source>
        <dbReference type="PROSITE-ProRule" id="PRU00277"/>
    </source>
</evidence>
<proteinExistence type="inferred from homology"/>
<dbReference type="SUPFAM" id="SSF54534">
    <property type="entry name" value="FKBP-like"/>
    <property type="match status" value="1"/>
</dbReference>
<comment type="catalytic activity">
    <reaction evidence="1 11 12">
        <text>[protein]-peptidylproline (omega=180) = [protein]-peptidylproline (omega=0)</text>
        <dbReference type="Rhea" id="RHEA:16237"/>
        <dbReference type="Rhea" id="RHEA-COMP:10747"/>
        <dbReference type="Rhea" id="RHEA-COMP:10748"/>
        <dbReference type="ChEBI" id="CHEBI:83833"/>
        <dbReference type="ChEBI" id="CHEBI:83834"/>
        <dbReference type="EC" id="5.2.1.8"/>
    </reaction>
</comment>
<dbReference type="Pfam" id="PF05697">
    <property type="entry name" value="Trigger_N"/>
    <property type="match status" value="1"/>
</dbReference>
<evidence type="ECO:0000256" key="5">
    <source>
        <dbReference type="ARBA" id="ARBA00022618"/>
    </source>
</evidence>
<dbReference type="EMBL" id="MUHY01000001">
    <property type="protein sequence ID" value="PSB92286.1"/>
    <property type="molecule type" value="Genomic_DNA"/>
</dbReference>
<dbReference type="HAMAP" id="MF_00303">
    <property type="entry name" value="Trigger_factor_Tig"/>
    <property type="match status" value="1"/>
</dbReference>
<dbReference type="Gene3D" id="3.10.50.40">
    <property type="match status" value="1"/>
</dbReference>
<dbReference type="Gene3D" id="1.10.3120.10">
    <property type="entry name" value="Trigger factor, C-terminal domain"/>
    <property type="match status" value="1"/>
</dbReference>
<dbReference type="NCBIfam" id="TIGR00115">
    <property type="entry name" value="tig"/>
    <property type="match status" value="1"/>
</dbReference>
<comment type="domain">
    <text evidence="11">Consists of 3 domains; the N-terminus binds the ribosome, the middle domain has PPIase activity, while the C-terminus has intrinsic chaperone activity on its own.</text>
</comment>
<keyword evidence="16" id="KW-1185">Reference proteome</keyword>
<dbReference type="InterPro" id="IPR001179">
    <property type="entry name" value="PPIase_FKBP_dom"/>
</dbReference>
<dbReference type="EC" id="5.2.1.8" evidence="3 11"/>
<evidence type="ECO:0000256" key="3">
    <source>
        <dbReference type="ARBA" id="ARBA00013194"/>
    </source>
</evidence>
<organism evidence="15 16">
    <name type="scientific">Candidatus Pandoraea novymonadis</name>
    <dbReference type="NCBI Taxonomy" id="1808959"/>
    <lineage>
        <taxon>Bacteria</taxon>
        <taxon>Pseudomonadati</taxon>
        <taxon>Pseudomonadota</taxon>
        <taxon>Betaproteobacteria</taxon>
        <taxon>Burkholderiales</taxon>
        <taxon>Burkholderiaceae</taxon>
        <taxon>Pandoraea</taxon>
    </lineage>
</organism>
<dbReference type="InterPro" id="IPR036611">
    <property type="entry name" value="Trigger_fac_ribosome-bd_sf"/>
</dbReference>
<dbReference type="SUPFAM" id="SSF109998">
    <property type="entry name" value="Triger factor/SurA peptide-binding domain-like"/>
    <property type="match status" value="1"/>
</dbReference>
<dbReference type="Pfam" id="PF00254">
    <property type="entry name" value="FKBP_C"/>
    <property type="match status" value="1"/>
</dbReference>
<dbReference type="Pfam" id="PF05698">
    <property type="entry name" value="Trigger_C"/>
    <property type="match status" value="1"/>
</dbReference>
<evidence type="ECO:0000259" key="14">
    <source>
        <dbReference type="PROSITE" id="PS50059"/>
    </source>
</evidence>
<comment type="caution">
    <text evidence="15">The sequence shown here is derived from an EMBL/GenBank/DDBJ whole genome shotgun (WGS) entry which is preliminary data.</text>
</comment>
<evidence type="ECO:0000256" key="4">
    <source>
        <dbReference type="ARBA" id="ARBA00016902"/>
    </source>
</evidence>
<comment type="function">
    <text evidence="11">Involved in protein export. Acts as a chaperone by maintaining the newly synthesized protein in an open conformation. Functions as a peptidyl-prolyl cis-trans isomerase.</text>
</comment>
<keyword evidence="11" id="KW-0963">Cytoplasm</keyword>
<evidence type="ECO:0000313" key="16">
    <source>
        <dbReference type="Proteomes" id="UP000242660"/>
    </source>
</evidence>
<evidence type="ECO:0000256" key="7">
    <source>
        <dbReference type="ARBA" id="ARBA00023186"/>
    </source>
</evidence>
<feature type="domain" description="PPIase FKBP-type" evidence="14">
    <location>
        <begin position="171"/>
        <end position="256"/>
    </location>
</feature>
<keyword evidence="8 11" id="KW-0413">Isomerase</keyword>
<gene>
    <name evidence="11 15" type="primary">tig</name>
    <name evidence="15" type="ORF">BZL35_00523</name>
</gene>
<keyword evidence="5 11" id="KW-0132">Cell division</keyword>
<dbReference type="InterPro" id="IPR008881">
    <property type="entry name" value="Trigger_fac_ribosome-bd_bac"/>
</dbReference>
<evidence type="ECO:0000256" key="9">
    <source>
        <dbReference type="ARBA" id="ARBA00023306"/>
    </source>
</evidence>
<evidence type="ECO:0000256" key="6">
    <source>
        <dbReference type="ARBA" id="ARBA00023110"/>
    </source>
</evidence>
<dbReference type="SUPFAM" id="SSF102735">
    <property type="entry name" value="Trigger factor ribosome-binding domain"/>
    <property type="match status" value="1"/>
</dbReference>
<keyword evidence="6 11" id="KW-0697">Rotamase</keyword>
<keyword evidence="9 11" id="KW-0131">Cell cycle</keyword>
<evidence type="ECO:0000256" key="13">
    <source>
        <dbReference type="RuleBase" id="RU003914"/>
    </source>
</evidence>
<evidence type="ECO:0000256" key="11">
    <source>
        <dbReference type="HAMAP-Rule" id="MF_00303"/>
    </source>
</evidence>
<comment type="similarity">
    <text evidence="2 11 13">Belongs to the FKBP-type PPIase family. Tig subfamily.</text>
</comment>
<protein>
    <recommendedName>
        <fullName evidence="4 11">Trigger factor</fullName>
        <shortName evidence="11">TF</shortName>
        <ecNumber evidence="3 11">5.2.1.8</ecNumber>
    </recommendedName>
    <alternativeName>
        <fullName evidence="10 11">PPIase</fullName>
    </alternativeName>
</protein>
<evidence type="ECO:0000256" key="2">
    <source>
        <dbReference type="ARBA" id="ARBA00005464"/>
    </source>
</evidence>
<dbReference type="InterPro" id="IPR027304">
    <property type="entry name" value="Trigger_fact/SurA_dom_sf"/>
</dbReference>
<reference evidence="15 16" key="1">
    <citation type="journal article" date="2017" name="Front. Microbiol.">
        <title>Genome of Ca. Pandoraea novymonadis, an Endosymbiotic Bacterium of the Trypanosomatid Novymonas esmeraldas.</title>
        <authorList>
            <person name="Kostygov A.Y."/>
            <person name="Butenko A."/>
            <person name="Nenarokova A."/>
            <person name="Tashyreva D."/>
            <person name="Flegontov P."/>
            <person name="Lukes J."/>
            <person name="Yurchenko V."/>
        </authorList>
    </citation>
    <scope>NUCLEOTIDE SEQUENCE [LARGE SCALE GENOMIC DNA]</scope>
    <source>
        <strain evidence="15 16">E262</strain>
    </source>
</reference>
<accession>A0ABX5FF02</accession>
<dbReference type="PROSITE" id="PS50059">
    <property type="entry name" value="FKBP_PPIASE"/>
    <property type="match status" value="1"/>
</dbReference>
<dbReference type="InterPro" id="IPR046357">
    <property type="entry name" value="PPIase_dom_sf"/>
</dbReference>
<dbReference type="RefSeq" id="WP_106182608.1">
    <property type="nucleotide sequence ID" value="NZ_MUHY01000001.1"/>
</dbReference>
<evidence type="ECO:0000256" key="10">
    <source>
        <dbReference type="ARBA" id="ARBA00029986"/>
    </source>
</evidence>